<reference evidence="3" key="1">
    <citation type="submission" date="2017-02" db="EMBL/GenBank/DDBJ databases">
        <title>Natronthermophilus aegyptiacus gen. nov.,sp. nov., an aerobic, extremely halophilic alkalithermophilic archaeon isolated from the athalassohaline Wadi An Natrun, Egypt.</title>
        <authorList>
            <person name="Zhao B."/>
        </authorList>
    </citation>
    <scope>NUCLEOTIDE SEQUENCE [LARGE SCALE GENOMIC DNA]</scope>
    <source>
        <strain evidence="3">JW/NM-HA 15</strain>
    </source>
</reference>
<dbReference type="RefSeq" id="WP_086889464.1">
    <property type="nucleotide sequence ID" value="NZ_CP019893.1"/>
</dbReference>
<gene>
    <name evidence="2" type="ORF">B1756_16065</name>
</gene>
<dbReference type="Gene3D" id="3.40.30.10">
    <property type="entry name" value="Glutaredoxin"/>
    <property type="match status" value="1"/>
</dbReference>
<evidence type="ECO:0000313" key="2">
    <source>
        <dbReference type="EMBL" id="ARS91097.1"/>
    </source>
</evidence>
<dbReference type="GeneID" id="32895620"/>
<organism evidence="2 3">
    <name type="scientific">Natrarchaeobaculum aegyptiacum</name>
    <dbReference type="NCBI Taxonomy" id="745377"/>
    <lineage>
        <taxon>Archaea</taxon>
        <taxon>Methanobacteriati</taxon>
        <taxon>Methanobacteriota</taxon>
        <taxon>Stenosarchaea group</taxon>
        <taxon>Halobacteria</taxon>
        <taxon>Halobacteriales</taxon>
        <taxon>Natrialbaceae</taxon>
        <taxon>Natrarchaeobaculum</taxon>
    </lineage>
</organism>
<dbReference type="Proteomes" id="UP000250088">
    <property type="component" value="Chromosome"/>
</dbReference>
<name>A0A2Z2HYZ0_9EURY</name>
<dbReference type="AlphaFoldDB" id="A0A2Z2HYZ0"/>
<keyword evidence="3" id="KW-1185">Reference proteome</keyword>
<dbReference type="InterPro" id="IPR013766">
    <property type="entry name" value="Thioredoxin_domain"/>
</dbReference>
<sequence length="116" mass="12242">MNDRTVKPVELETEADLEAFLADNDVAIVEVYTSGCPKCQAMAPVLGNVARQTGLAIGTCNPADDPAFTERLDVLSVPALYLFEDGSEVARVADGFLGGDEVVSFVAEHVPEAVDA</sequence>
<dbReference type="KEGG" id="naj:B1756_16065"/>
<evidence type="ECO:0000313" key="3">
    <source>
        <dbReference type="Proteomes" id="UP000250088"/>
    </source>
</evidence>
<dbReference type="EMBL" id="CP019893">
    <property type="protein sequence ID" value="ARS91097.1"/>
    <property type="molecule type" value="Genomic_DNA"/>
</dbReference>
<dbReference type="SUPFAM" id="SSF52833">
    <property type="entry name" value="Thioredoxin-like"/>
    <property type="match status" value="1"/>
</dbReference>
<proteinExistence type="predicted"/>
<accession>A0A2Z2HYZ0</accession>
<dbReference type="Pfam" id="PF00085">
    <property type="entry name" value="Thioredoxin"/>
    <property type="match status" value="1"/>
</dbReference>
<evidence type="ECO:0000259" key="1">
    <source>
        <dbReference type="PROSITE" id="PS51352"/>
    </source>
</evidence>
<protein>
    <submittedName>
        <fullName evidence="2">Thiol reductase thioredoxin</fullName>
    </submittedName>
</protein>
<dbReference type="PROSITE" id="PS51352">
    <property type="entry name" value="THIOREDOXIN_2"/>
    <property type="match status" value="1"/>
</dbReference>
<dbReference type="CDD" id="cd02947">
    <property type="entry name" value="TRX_family"/>
    <property type="match status" value="1"/>
</dbReference>
<dbReference type="OrthoDB" id="35385at2157"/>
<dbReference type="InterPro" id="IPR036249">
    <property type="entry name" value="Thioredoxin-like_sf"/>
</dbReference>
<feature type="domain" description="Thioredoxin" evidence="1">
    <location>
        <begin position="1"/>
        <end position="111"/>
    </location>
</feature>